<keyword evidence="5" id="KW-1185">Reference proteome</keyword>
<evidence type="ECO:0000313" key="5">
    <source>
        <dbReference type="Proteomes" id="UP000490386"/>
    </source>
</evidence>
<feature type="transmembrane region" description="Helical" evidence="2">
    <location>
        <begin position="32"/>
        <end position="55"/>
    </location>
</feature>
<feature type="transmembrane region" description="Helical" evidence="2">
    <location>
        <begin position="179"/>
        <end position="196"/>
    </location>
</feature>
<sequence length="447" mass="47771">MTQFTIPRTAASPEPSGRRGATASQRDAAVDLVRAVCLAVVLLLHISMAGVAVVSGDISITNAVEDEAWFAPVTWLLQVMPLFFIIGGFAARAQWMRLRARGGTSREFIVSRTRRLLVPALAFTAVVTLTLTVAALAGVDTALLAEASFRMTQPLWFLAVYLGVTALVPLMLRAHETAPHATLIALVSGAVLVDALRKFSGMDAVGVVNYAFVWLAIQQLGFFFSEWRTGTATESATWDAVARARRRRLPIALIVGGALAVVALVNVAGYSPELLLDNNNPASIALIALGAAQLGVLMLAHPPLTRVASGTRGSAFSRFVNTHSMRLYLWHMPVLVVVTAGLLTAGAWWPEPLSLEWFATRPLLIATVLSATALLMPIAARLEAPTERLVGVAARRIRGGRPSAPAAVWLGIAGVVTLLVFGFWPAWAGLLACVLMMLSLRVRTFAS</sequence>
<feature type="domain" description="Acyltransferase 3" evidence="3">
    <location>
        <begin position="28"/>
        <end position="374"/>
    </location>
</feature>
<feature type="transmembrane region" description="Helical" evidence="2">
    <location>
        <begin position="403"/>
        <end position="421"/>
    </location>
</feature>
<feature type="transmembrane region" description="Helical" evidence="2">
    <location>
        <begin position="208"/>
        <end position="228"/>
    </location>
</feature>
<evidence type="ECO:0000259" key="3">
    <source>
        <dbReference type="Pfam" id="PF01757"/>
    </source>
</evidence>
<evidence type="ECO:0000256" key="2">
    <source>
        <dbReference type="SAM" id="Phobius"/>
    </source>
</evidence>
<reference evidence="4 5" key="1">
    <citation type="submission" date="2019-09" db="EMBL/GenBank/DDBJ databases">
        <title>Phylogeny of genus Pseudoclavibacter and closely related genus.</title>
        <authorList>
            <person name="Li Y."/>
        </authorList>
    </citation>
    <scope>NUCLEOTIDE SEQUENCE [LARGE SCALE GENOMIC DNA]</scope>
    <source>
        <strain evidence="4 5">THG-MD12</strain>
    </source>
</reference>
<evidence type="ECO:0000313" key="4">
    <source>
        <dbReference type="EMBL" id="KAB1638223.1"/>
    </source>
</evidence>
<protein>
    <submittedName>
        <fullName evidence="4">Acyltransferase</fullName>
    </submittedName>
</protein>
<dbReference type="Pfam" id="PF01757">
    <property type="entry name" value="Acyl_transf_3"/>
    <property type="match status" value="1"/>
</dbReference>
<feature type="transmembrane region" description="Helical" evidence="2">
    <location>
        <begin position="154"/>
        <end position="172"/>
    </location>
</feature>
<organism evidence="4 5">
    <name type="scientific">Pseudoclavibacter terrae</name>
    <dbReference type="NCBI Taxonomy" id="1530195"/>
    <lineage>
        <taxon>Bacteria</taxon>
        <taxon>Bacillati</taxon>
        <taxon>Actinomycetota</taxon>
        <taxon>Actinomycetes</taxon>
        <taxon>Micrococcales</taxon>
        <taxon>Microbacteriaceae</taxon>
        <taxon>Pseudoclavibacter</taxon>
    </lineage>
</organism>
<keyword evidence="2" id="KW-1133">Transmembrane helix</keyword>
<dbReference type="GO" id="GO:0016747">
    <property type="term" value="F:acyltransferase activity, transferring groups other than amino-acyl groups"/>
    <property type="evidence" value="ECO:0007669"/>
    <property type="project" value="InterPro"/>
</dbReference>
<feature type="transmembrane region" description="Helical" evidence="2">
    <location>
        <begin position="282"/>
        <end position="300"/>
    </location>
</feature>
<feature type="transmembrane region" description="Helical" evidence="2">
    <location>
        <begin position="116"/>
        <end position="139"/>
    </location>
</feature>
<dbReference type="OrthoDB" id="8206682at2"/>
<dbReference type="RefSeq" id="WP_151423312.1">
    <property type="nucleotide sequence ID" value="NZ_WBJX01000002.1"/>
</dbReference>
<dbReference type="InterPro" id="IPR002656">
    <property type="entry name" value="Acyl_transf_3_dom"/>
</dbReference>
<dbReference type="InterPro" id="IPR050623">
    <property type="entry name" value="Glucan_succinyl_AcylTrfase"/>
</dbReference>
<comment type="caution">
    <text evidence="4">The sequence shown here is derived from an EMBL/GenBank/DDBJ whole genome shotgun (WGS) entry which is preliminary data.</text>
</comment>
<keyword evidence="4" id="KW-0012">Acyltransferase</keyword>
<dbReference type="AlphaFoldDB" id="A0A7J5B2I2"/>
<keyword evidence="4" id="KW-0808">Transferase</keyword>
<dbReference type="PANTHER" id="PTHR36927">
    <property type="entry name" value="BLR4337 PROTEIN"/>
    <property type="match status" value="1"/>
</dbReference>
<evidence type="ECO:0000256" key="1">
    <source>
        <dbReference type="SAM" id="MobiDB-lite"/>
    </source>
</evidence>
<keyword evidence="2" id="KW-0812">Transmembrane</keyword>
<accession>A0A7J5B2I2</accession>
<feature type="transmembrane region" description="Helical" evidence="2">
    <location>
        <begin position="361"/>
        <end position="382"/>
    </location>
</feature>
<dbReference type="EMBL" id="WBJX01000002">
    <property type="protein sequence ID" value="KAB1638223.1"/>
    <property type="molecule type" value="Genomic_DNA"/>
</dbReference>
<feature type="transmembrane region" description="Helical" evidence="2">
    <location>
        <begin position="327"/>
        <end position="349"/>
    </location>
</feature>
<feature type="transmembrane region" description="Helical" evidence="2">
    <location>
        <begin position="249"/>
        <end position="270"/>
    </location>
</feature>
<feature type="transmembrane region" description="Helical" evidence="2">
    <location>
        <begin position="75"/>
        <end position="95"/>
    </location>
</feature>
<dbReference type="Proteomes" id="UP000490386">
    <property type="component" value="Unassembled WGS sequence"/>
</dbReference>
<gene>
    <name evidence="4" type="ORF">F8O03_07430</name>
</gene>
<dbReference type="PANTHER" id="PTHR36927:SF1">
    <property type="entry name" value="MDO-LIKE PROTEIN"/>
    <property type="match status" value="1"/>
</dbReference>
<name>A0A7J5B2I2_9MICO</name>
<keyword evidence="2" id="KW-0472">Membrane</keyword>
<feature type="region of interest" description="Disordered" evidence="1">
    <location>
        <begin position="1"/>
        <end position="21"/>
    </location>
</feature>
<proteinExistence type="predicted"/>